<proteinExistence type="predicted"/>
<sequence>MNVSMQNDAGVVRQVKVGFSWTSFFFGGLPFFFRGMPVQGLIWVIISMITMGLSNLYLMFVINKQTAHYYLERGYRPVGPGWEQASAAWNISAQPVAAK</sequence>
<gene>
    <name evidence="2" type="ORF">SAMN05421779_102593</name>
</gene>
<dbReference type="AlphaFoldDB" id="A0A1N7K3T5"/>
<feature type="transmembrane region" description="Helical" evidence="1">
    <location>
        <begin position="40"/>
        <end position="62"/>
    </location>
</feature>
<keyword evidence="1" id="KW-1133">Transmembrane helix</keyword>
<name>A0A1N7K3T5_9PROT</name>
<dbReference type="Proteomes" id="UP000185678">
    <property type="component" value="Unassembled WGS sequence"/>
</dbReference>
<evidence type="ECO:0008006" key="4">
    <source>
        <dbReference type="Google" id="ProtNLM"/>
    </source>
</evidence>
<keyword evidence="1" id="KW-0812">Transmembrane</keyword>
<protein>
    <recommendedName>
        <fullName evidence="4">HrgC protein</fullName>
    </recommendedName>
</protein>
<dbReference type="EMBL" id="FTOA01000002">
    <property type="protein sequence ID" value="SIS56229.1"/>
    <property type="molecule type" value="Genomic_DNA"/>
</dbReference>
<accession>A0A1N7K3T5</accession>
<evidence type="ECO:0000313" key="2">
    <source>
        <dbReference type="EMBL" id="SIS56229.1"/>
    </source>
</evidence>
<keyword evidence="3" id="KW-1185">Reference proteome</keyword>
<evidence type="ECO:0000256" key="1">
    <source>
        <dbReference type="SAM" id="Phobius"/>
    </source>
</evidence>
<evidence type="ECO:0000313" key="3">
    <source>
        <dbReference type="Proteomes" id="UP000185678"/>
    </source>
</evidence>
<organism evidence="2 3">
    <name type="scientific">Insolitispirillum peregrinum</name>
    <dbReference type="NCBI Taxonomy" id="80876"/>
    <lineage>
        <taxon>Bacteria</taxon>
        <taxon>Pseudomonadati</taxon>
        <taxon>Pseudomonadota</taxon>
        <taxon>Alphaproteobacteria</taxon>
        <taxon>Rhodospirillales</taxon>
        <taxon>Novispirillaceae</taxon>
        <taxon>Insolitispirillum</taxon>
    </lineage>
</organism>
<keyword evidence="1" id="KW-0472">Membrane</keyword>
<reference evidence="2 3" key="1">
    <citation type="submission" date="2017-01" db="EMBL/GenBank/DDBJ databases">
        <authorList>
            <person name="Mah S.A."/>
            <person name="Swanson W.J."/>
            <person name="Moy G.W."/>
            <person name="Vacquier V.D."/>
        </authorList>
    </citation>
    <scope>NUCLEOTIDE SEQUENCE [LARGE SCALE GENOMIC DNA]</scope>
    <source>
        <strain evidence="2 3">DSM 11589</strain>
    </source>
</reference>